<dbReference type="GO" id="GO:0000329">
    <property type="term" value="C:fungal-type vacuole membrane"/>
    <property type="evidence" value="ECO:0007669"/>
    <property type="project" value="TreeGrafter"/>
</dbReference>
<dbReference type="Pfam" id="PF19038">
    <property type="entry name" value="Fuz_longin_3"/>
    <property type="match status" value="1"/>
</dbReference>
<comment type="similarity">
    <text evidence="3">Belongs to the MON1/SAND family.</text>
</comment>
<dbReference type="STRING" id="1076256.A0A2H3CDE1"/>
<feature type="domain" description="FUZ/MON1/HPS1 second Longin" evidence="6">
    <location>
        <begin position="306"/>
        <end position="377"/>
    </location>
</feature>
<keyword evidence="9" id="KW-1185">Reference proteome</keyword>
<feature type="region of interest" description="Disordered" evidence="4">
    <location>
        <begin position="1"/>
        <end position="55"/>
    </location>
</feature>
<dbReference type="GO" id="GO:0016192">
    <property type="term" value="P:vesicle-mediated transport"/>
    <property type="evidence" value="ECO:0007669"/>
    <property type="project" value="InterPro"/>
</dbReference>
<evidence type="ECO:0000256" key="2">
    <source>
        <dbReference type="ARBA" id="ARBA00018132"/>
    </source>
</evidence>
<proteinExistence type="inferred from homology"/>
<evidence type="ECO:0000259" key="6">
    <source>
        <dbReference type="Pfam" id="PF19037"/>
    </source>
</evidence>
<dbReference type="GO" id="GO:0006623">
    <property type="term" value="P:protein targeting to vacuole"/>
    <property type="evidence" value="ECO:0007669"/>
    <property type="project" value="UniProtKB-UniRule"/>
</dbReference>
<dbReference type="GO" id="GO:0035658">
    <property type="term" value="C:Mon1-Ccz1 complex"/>
    <property type="evidence" value="ECO:0007669"/>
    <property type="project" value="TreeGrafter"/>
</dbReference>
<dbReference type="InterPro" id="IPR043971">
    <property type="entry name" value="FUZ/MON1/HPS1_longin_2"/>
</dbReference>
<keyword evidence="3" id="KW-0653">Protein transport</keyword>
<keyword evidence="3" id="KW-0967">Endosome</keyword>
<dbReference type="Proteomes" id="UP000218334">
    <property type="component" value="Unassembled WGS sequence"/>
</dbReference>
<keyword evidence="3" id="KW-0472">Membrane</keyword>
<gene>
    <name evidence="8" type="ORF">ARMSODRAFT_950849</name>
</gene>
<protein>
    <recommendedName>
        <fullName evidence="2 3">Vacuolar fusion protein MON1</fullName>
    </recommendedName>
</protein>
<feature type="compositionally biased region" description="Low complexity" evidence="4">
    <location>
        <begin position="42"/>
        <end position="55"/>
    </location>
</feature>
<accession>A0A2H3CDE1</accession>
<dbReference type="GO" id="GO:0032585">
    <property type="term" value="C:multivesicular body membrane"/>
    <property type="evidence" value="ECO:0007669"/>
    <property type="project" value="UniProtKB-SubCell"/>
</dbReference>
<evidence type="ECO:0000256" key="3">
    <source>
        <dbReference type="RuleBase" id="RU367048"/>
    </source>
</evidence>
<dbReference type="Pfam" id="PF19037">
    <property type="entry name" value="Fuz_longin_2"/>
    <property type="match status" value="1"/>
</dbReference>
<comment type="function">
    <text evidence="3">Required for multiple vacuole delivery pathways including the cytoplasm to vacuole transport (Cvt), autophagy, pexophagy and endocytosis.</text>
</comment>
<dbReference type="InterPro" id="IPR043970">
    <property type="entry name" value="FUZ/MON1/HPS1_longin_3"/>
</dbReference>
<dbReference type="AlphaFoldDB" id="A0A2H3CDE1"/>
<keyword evidence="3" id="KW-0072">Autophagy</keyword>
<dbReference type="Pfam" id="PF19036">
    <property type="entry name" value="Fuz_longin_1"/>
    <property type="match status" value="1"/>
</dbReference>
<evidence type="ECO:0000313" key="8">
    <source>
        <dbReference type="EMBL" id="PBK74797.1"/>
    </source>
</evidence>
<feature type="domain" description="FUZ/MON1/HPS1 third Longin" evidence="7">
    <location>
        <begin position="461"/>
        <end position="564"/>
    </location>
</feature>
<keyword evidence="3" id="KW-0926">Vacuole</keyword>
<dbReference type="EMBL" id="KZ293418">
    <property type="protein sequence ID" value="PBK74797.1"/>
    <property type="molecule type" value="Genomic_DNA"/>
</dbReference>
<dbReference type="PANTHER" id="PTHR13027:SF7">
    <property type="entry name" value="VACUOLAR FUSION PROTEIN MON1 HOMOLOG"/>
    <property type="match status" value="1"/>
</dbReference>
<name>A0A2H3CDE1_9AGAR</name>
<feature type="domain" description="FUZ/MON1/HPS1 first Longin" evidence="5">
    <location>
        <begin position="143"/>
        <end position="265"/>
    </location>
</feature>
<keyword evidence="3" id="KW-0813">Transport</keyword>
<sequence>MSGSPSRPATPSVVARASPSRLAIPSVLRPSPSLSNLHVHGQSSAPSQPESSASSIIGVEPNEGILVQDVDAEAETVDSEDVVAVGQLDAFAGDAEAKKTLRDQLRKTLNHRPSRELSSLSRKRGKKVEVTLDDVDSKYSPREYFVLTDAGKPVFTSQIETESDSFTSTIGVMQALISVFIDDHDKLRCINAGNTRIVFLQRSPLYYACVSSWAEPESVTRSHLEFLHLQILSIVTASQLRRIFERRTNFDLRRLLDGTETFLHSMLDRLEFDLAMATSSLHCLRLDPMVRKRVADTLVPTSKVKDILYVILIARGRVVTLIRPKKHSIHPADIHILMNTVHNPSIYNSPAAASWIPICLPKFNPNGFVNAYISFFQRDNPEEATTLSPGTPQSSPSVNVVDPDVGTALVCLSGGADFDTIRSWCDGVTQKLANEGTLKLLSDCVRSGQSEYAVAELGIPGLRHFVYKSRAQVQVTFPTFEDPYENLTDRRRIITLYQVLHDAIHAKSGQSETLKLQYIRTEKESVMGWITQPFEMYIALSPRLPKSAVIGAANAVSRWVKKEEGRLFLKDAPVF</sequence>
<evidence type="ECO:0000256" key="1">
    <source>
        <dbReference type="ARBA" id="ARBA00004380"/>
    </source>
</evidence>
<dbReference type="InterPro" id="IPR043972">
    <property type="entry name" value="FUZ/MON1/HPS1_longin_1"/>
</dbReference>
<comment type="subcellular location">
    <subcellularLocation>
        <location evidence="3">Endosome</location>
        <location evidence="3">Multivesicular body membrane</location>
        <topology evidence="3">Peripheral membrane protein</topology>
    </subcellularLocation>
    <subcellularLocation>
        <location evidence="1 3">Prevacuolar compartment membrane</location>
        <topology evidence="1 3">Peripheral membrane protein</topology>
    </subcellularLocation>
    <subcellularLocation>
        <location evidence="3">Vacuole membrane</location>
        <topology evidence="3">Peripheral membrane protein</topology>
    </subcellularLocation>
</comment>
<organism evidence="8 9">
    <name type="scientific">Armillaria solidipes</name>
    <dbReference type="NCBI Taxonomy" id="1076256"/>
    <lineage>
        <taxon>Eukaryota</taxon>
        <taxon>Fungi</taxon>
        <taxon>Dikarya</taxon>
        <taxon>Basidiomycota</taxon>
        <taxon>Agaricomycotina</taxon>
        <taxon>Agaricomycetes</taxon>
        <taxon>Agaricomycetidae</taxon>
        <taxon>Agaricales</taxon>
        <taxon>Marasmiineae</taxon>
        <taxon>Physalacriaceae</taxon>
        <taxon>Armillaria</taxon>
    </lineage>
</organism>
<evidence type="ECO:0000256" key="4">
    <source>
        <dbReference type="SAM" id="MobiDB-lite"/>
    </source>
</evidence>
<dbReference type="PRINTS" id="PR01546">
    <property type="entry name" value="YEAST73DUF"/>
</dbReference>
<reference evidence="9" key="1">
    <citation type="journal article" date="2017" name="Nat. Ecol. Evol.">
        <title>Genome expansion and lineage-specific genetic innovations in the forest pathogenic fungi Armillaria.</title>
        <authorList>
            <person name="Sipos G."/>
            <person name="Prasanna A.N."/>
            <person name="Walter M.C."/>
            <person name="O'Connor E."/>
            <person name="Balint B."/>
            <person name="Krizsan K."/>
            <person name="Kiss B."/>
            <person name="Hess J."/>
            <person name="Varga T."/>
            <person name="Slot J."/>
            <person name="Riley R."/>
            <person name="Boka B."/>
            <person name="Rigling D."/>
            <person name="Barry K."/>
            <person name="Lee J."/>
            <person name="Mihaltcheva S."/>
            <person name="LaButti K."/>
            <person name="Lipzen A."/>
            <person name="Waldron R."/>
            <person name="Moloney N.M."/>
            <person name="Sperisen C."/>
            <person name="Kredics L."/>
            <person name="Vagvoelgyi C."/>
            <person name="Patrignani A."/>
            <person name="Fitzpatrick D."/>
            <person name="Nagy I."/>
            <person name="Doyle S."/>
            <person name="Anderson J.B."/>
            <person name="Grigoriev I.V."/>
            <person name="Gueldener U."/>
            <person name="Muensterkoetter M."/>
            <person name="Nagy L.G."/>
        </authorList>
    </citation>
    <scope>NUCLEOTIDE SEQUENCE [LARGE SCALE GENOMIC DNA]</scope>
    <source>
        <strain evidence="9">28-4</strain>
    </source>
</reference>
<dbReference type="PANTHER" id="PTHR13027">
    <property type="entry name" value="SAND PROTEIN-RELATED"/>
    <property type="match status" value="1"/>
</dbReference>
<evidence type="ECO:0000313" key="9">
    <source>
        <dbReference type="Proteomes" id="UP000218334"/>
    </source>
</evidence>
<evidence type="ECO:0000259" key="5">
    <source>
        <dbReference type="Pfam" id="PF19036"/>
    </source>
</evidence>
<evidence type="ECO:0000259" key="7">
    <source>
        <dbReference type="Pfam" id="PF19038"/>
    </source>
</evidence>
<dbReference type="InterPro" id="IPR004353">
    <property type="entry name" value="Mon1"/>
</dbReference>
<dbReference type="GO" id="GO:0006914">
    <property type="term" value="P:autophagy"/>
    <property type="evidence" value="ECO:0007669"/>
    <property type="project" value="UniProtKB-UniRule"/>
</dbReference>